<evidence type="ECO:0000256" key="1">
    <source>
        <dbReference type="SAM" id="MobiDB-lite"/>
    </source>
</evidence>
<dbReference type="EMBL" id="CAXAMN010016335">
    <property type="protein sequence ID" value="CAK9047876.1"/>
    <property type="molecule type" value="Genomic_DNA"/>
</dbReference>
<proteinExistence type="predicted"/>
<name>A0ABP0M8S1_9DINO</name>
<feature type="compositionally biased region" description="Gly residues" evidence="1">
    <location>
        <begin position="86"/>
        <end position="95"/>
    </location>
</feature>
<organism evidence="2 3">
    <name type="scientific">Durusdinium trenchii</name>
    <dbReference type="NCBI Taxonomy" id="1381693"/>
    <lineage>
        <taxon>Eukaryota</taxon>
        <taxon>Sar</taxon>
        <taxon>Alveolata</taxon>
        <taxon>Dinophyceae</taxon>
        <taxon>Suessiales</taxon>
        <taxon>Symbiodiniaceae</taxon>
        <taxon>Durusdinium</taxon>
    </lineage>
</organism>
<comment type="caution">
    <text evidence="2">The sequence shown here is derived from an EMBL/GenBank/DDBJ whole genome shotgun (WGS) entry which is preliminary data.</text>
</comment>
<reference evidence="2 3" key="1">
    <citation type="submission" date="2024-02" db="EMBL/GenBank/DDBJ databases">
        <authorList>
            <person name="Chen Y."/>
            <person name="Shah S."/>
            <person name="Dougan E. K."/>
            <person name="Thang M."/>
            <person name="Chan C."/>
        </authorList>
    </citation>
    <scope>NUCLEOTIDE SEQUENCE [LARGE SCALE GENOMIC DNA]</scope>
</reference>
<evidence type="ECO:0000313" key="2">
    <source>
        <dbReference type="EMBL" id="CAK9047876.1"/>
    </source>
</evidence>
<dbReference type="Proteomes" id="UP001642484">
    <property type="component" value="Unassembled WGS sequence"/>
</dbReference>
<accession>A0ABP0M8S1</accession>
<sequence>MTPVPSSNELVKIWIERWQVKDRSGESLTLQSFREALLSSCSGEDALFGTLDDAGDDGFIADTEMEGPEHAVGVVPHRGTELQRWGGDGGTGGSAGRPLSFTHGGDSKLAAMGGI</sequence>
<gene>
    <name evidence="2" type="ORF">CCMP2556_LOCUS24715</name>
</gene>
<evidence type="ECO:0000313" key="3">
    <source>
        <dbReference type="Proteomes" id="UP001642484"/>
    </source>
</evidence>
<keyword evidence="3" id="KW-1185">Reference proteome</keyword>
<protein>
    <submittedName>
        <fullName evidence="2">Uncharacterized protein</fullName>
    </submittedName>
</protein>
<feature type="region of interest" description="Disordered" evidence="1">
    <location>
        <begin position="81"/>
        <end position="115"/>
    </location>
</feature>